<name>A0ABY9RV58_9ACTN</name>
<evidence type="ECO:0000313" key="2">
    <source>
        <dbReference type="Proteomes" id="UP001250858"/>
    </source>
</evidence>
<proteinExistence type="predicted"/>
<evidence type="ECO:0000313" key="1">
    <source>
        <dbReference type="EMBL" id="WMX45089.1"/>
    </source>
</evidence>
<reference evidence="1 2" key="1">
    <citation type="submission" date="2023-09" db="EMBL/GenBank/DDBJ databases">
        <title>Complete genome of Streptomyces roseicoloratus T14.</title>
        <authorList>
            <person name="Bashizi T."/>
            <person name="Kim M.-J."/>
            <person name="Lee G."/>
            <person name="Tagele S.B."/>
            <person name="Shin J.-H."/>
        </authorList>
    </citation>
    <scope>NUCLEOTIDE SEQUENCE [LARGE SCALE GENOMIC DNA]</scope>
    <source>
        <strain evidence="1 2">T14</strain>
    </source>
</reference>
<dbReference type="EMBL" id="CP133762">
    <property type="protein sequence ID" value="WMX45089.1"/>
    <property type="molecule type" value="Genomic_DNA"/>
</dbReference>
<evidence type="ECO:0008006" key="3">
    <source>
        <dbReference type="Google" id="ProtNLM"/>
    </source>
</evidence>
<organism evidence="1 2">
    <name type="scientific">Streptomyces roseicoloratus</name>
    <dbReference type="NCBI Taxonomy" id="2508722"/>
    <lineage>
        <taxon>Bacteria</taxon>
        <taxon>Bacillati</taxon>
        <taxon>Actinomycetota</taxon>
        <taxon>Actinomycetes</taxon>
        <taxon>Kitasatosporales</taxon>
        <taxon>Streptomycetaceae</taxon>
        <taxon>Streptomyces</taxon>
    </lineage>
</organism>
<dbReference type="RefSeq" id="WP_309548344.1">
    <property type="nucleotide sequence ID" value="NZ_CP133762.1"/>
</dbReference>
<protein>
    <recommendedName>
        <fullName evidence="3">Secreted protein</fullName>
    </recommendedName>
</protein>
<sequence length="361" mass="38760">MTRKRLGWLVGAGALLLALVLTLPLHIGQLLPGKSDHVPDAPGQGLPEALEQLRGDNDLVRPQAVTHGARPRLHSTAYGRQETRLSDGTAAMPALDDEALIALAESDATESPAWRAYYLCMAVAPEDPGAPSPHAQRLLDQVPWSKEALEEARTYLITRGSTDSIDTSVATRGSFLTALRCLGKADGVPESALDALATDANRISTPIPVLEASDALSQLGRPLKPSTAVSDWRSEATAQSCTEADAAQLAAQRILSPSTRLPQESAQCLKAGIGSDNPQTRWLARRALPQEKSIKTRADFDDKGLVVETPNQKGNLRATYEAARALAITGTHKQAPDWLTDAVRKLSNERELPPETMSWSP</sequence>
<gene>
    <name evidence="1" type="ORF">RGF97_09800</name>
</gene>
<accession>A0ABY9RV58</accession>
<dbReference type="Proteomes" id="UP001250858">
    <property type="component" value="Chromosome"/>
</dbReference>
<keyword evidence="2" id="KW-1185">Reference proteome</keyword>